<name>A0ABQ9WR99_9EUKA</name>
<dbReference type="EMBL" id="JARBJD010000441">
    <property type="protein sequence ID" value="KAK2942020.1"/>
    <property type="molecule type" value="Genomic_DNA"/>
</dbReference>
<reference evidence="2 3" key="1">
    <citation type="journal article" date="2022" name="bioRxiv">
        <title>Genomics of Preaxostyla Flagellates Illuminates Evolutionary Transitions and the Path Towards Mitochondrial Loss.</title>
        <authorList>
            <person name="Novak L.V.F."/>
            <person name="Treitli S.C."/>
            <person name="Pyrih J."/>
            <person name="Halakuc P."/>
            <person name="Pipaliya S.V."/>
            <person name="Vacek V."/>
            <person name="Brzon O."/>
            <person name="Soukal P."/>
            <person name="Eme L."/>
            <person name="Dacks J.B."/>
            <person name="Karnkowska A."/>
            <person name="Elias M."/>
            <person name="Hampl V."/>
        </authorList>
    </citation>
    <scope>NUCLEOTIDE SEQUENCE [LARGE SCALE GENOMIC DNA]</scope>
    <source>
        <strain evidence="2">NAU3</strain>
        <tissue evidence="2">Gut</tissue>
    </source>
</reference>
<accession>A0ABQ9WR99</accession>
<feature type="region of interest" description="Disordered" evidence="1">
    <location>
        <begin position="1"/>
        <end position="30"/>
    </location>
</feature>
<evidence type="ECO:0000313" key="2">
    <source>
        <dbReference type="EMBL" id="KAK2942020.1"/>
    </source>
</evidence>
<evidence type="ECO:0000313" key="3">
    <source>
        <dbReference type="Proteomes" id="UP001281761"/>
    </source>
</evidence>
<evidence type="ECO:0000256" key="1">
    <source>
        <dbReference type="SAM" id="MobiDB-lite"/>
    </source>
</evidence>
<sequence length="215" mass="24041">MTVIDKKPDTFSSSPHSDLSSRPFQRSTDCSPFQNWDGERLGSETEKAVLFMSLVATLKIQPALDASLEAKAVKFLESVDPRTPKSADAFLRSLARNPDESITHFVQSFPVLITTPSKAITTATVEMLKTLIMWCSAKVRLALIKADLIPQLINTVNPLSLSLTEAESIHMYLLKIISYSLWLATPNELEYLKISDNNEQQAVRETQGMNDPKLW</sequence>
<keyword evidence="3" id="KW-1185">Reference proteome</keyword>
<organism evidence="2 3">
    <name type="scientific">Blattamonas nauphoetae</name>
    <dbReference type="NCBI Taxonomy" id="2049346"/>
    <lineage>
        <taxon>Eukaryota</taxon>
        <taxon>Metamonada</taxon>
        <taxon>Preaxostyla</taxon>
        <taxon>Oxymonadida</taxon>
        <taxon>Blattamonas</taxon>
    </lineage>
</organism>
<gene>
    <name evidence="2" type="ORF">BLNAU_23059</name>
</gene>
<proteinExistence type="predicted"/>
<protein>
    <submittedName>
        <fullName evidence="2">Uncharacterized protein</fullName>
    </submittedName>
</protein>
<feature type="compositionally biased region" description="Low complexity" evidence="1">
    <location>
        <begin position="12"/>
        <end position="21"/>
    </location>
</feature>
<dbReference type="Proteomes" id="UP001281761">
    <property type="component" value="Unassembled WGS sequence"/>
</dbReference>
<comment type="caution">
    <text evidence="2">The sequence shown here is derived from an EMBL/GenBank/DDBJ whole genome shotgun (WGS) entry which is preliminary data.</text>
</comment>